<protein>
    <recommendedName>
        <fullName evidence="3">DUF2586 family protein</fullName>
    </recommendedName>
</protein>
<comment type="caution">
    <text evidence="1">The sequence shown here is derived from an EMBL/GenBank/DDBJ whole genome shotgun (WGS) entry which is preliminary data.</text>
</comment>
<evidence type="ECO:0008006" key="3">
    <source>
        <dbReference type="Google" id="ProtNLM"/>
    </source>
</evidence>
<dbReference type="Proteomes" id="UP000708576">
    <property type="component" value="Unassembled WGS sequence"/>
</dbReference>
<sequence length="407" mass="43505">MSFKGATINKLNGGLGRTSETDRVICLIGGMTLVGDLAYNTAEELLDISTVEDLGITASTDDTNAELMHYHLSEMFRLAPESTFYLIPVDKTKSIADLVADDALKAAIRSIDGINVLGISGLSTLVADGLTEAIALQGLVSAFESEHLLIDGIFVEGVGGALPIAVADYPDLRSITAPNISYVIAQDPAVAALNAAYAKRAAIGTVLGSVAVRKVHEDIGSVDIEVKPRTRRGEENYSLSSELLGYWLSAALSDGTGFKTLSEAEQTSLTSKGWMYVGSFAEYPGFYLNGCPTAVDKSSDYAYFNNNCIWNKAARIIRKTLIPRVRSKVPTDPTTGQLKSTWVSGAEQSVMNALDPMESAGNIDGKDVYINPVQAISETTPLRVKAQVVVGKIVHEFDVDLGLTDKI</sequence>
<name>A0ABS5JWA2_9BACT</name>
<evidence type="ECO:0000313" key="1">
    <source>
        <dbReference type="EMBL" id="MBS2099186.1"/>
    </source>
</evidence>
<evidence type="ECO:0000313" key="2">
    <source>
        <dbReference type="Proteomes" id="UP000708576"/>
    </source>
</evidence>
<organism evidence="1 2">
    <name type="scientific">Carboxylicivirga linearis</name>
    <dbReference type="NCBI Taxonomy" id="1628157"/>
    <lineage>
        <taxon>Bacteria</taxon>
        <taxon>Pseudomonadati</taxon>
        <taxon>Bacteroidota</taxon>
        <taxon>Bacteroidia</taxon>
        <taxon>Marinilabiliales</taxon>
        <taxon>Marinilabiliaceae</taxon>
        <taxon>Carboxylicivirga</taxon>
    </lineage>
</organism>
<dbReference type="RefSeq" id="WP_212216429.1">
    <property type="nucleotide sequence ID" value="NZ_JAGUCO010000008.1"/>
</dbReference>
<dbReference type="InterPro" id="IPR019694">
    <property type="entry name" value="Phage_HP1_Orf23"/>
</dbReference>
<gene>
    <name evidence="1" type="ORF">KEM10_12915</name>
</gene>
<dbReference type="EMBL" id="JAGUCO010000008">
    <property type="protein sequence ID" value="MBS2099186.1"/>
    <property type="molecule type" value="Genomic_DNA"/>
</dbReference>
<dbReference type="Pfam" id="PF10758">
    <property type="entry name" value="DUF2586"/>
    <property type="match status" value="1"/>
</dbReference>
<keyword evidence="2" id="KW-1185">Reference proteome</keyword>
<reference evidence="1 2" key="1">
    <citation type="journal article" date="2015" name="Int. J. Syst. Evol. Microbiol.">
        <title>Carboxylicivirga linearis sp. nov., isolated from a sea cucumber culture pond.</title>
        <authorList>
            <person name="Wang F.Q."/>
            <person name="Zhou Y.X."/>
            <person name="Lin X.Z."/>
            <person name="Chen G.J."/>
            <person name="Du Z.J."/>
        </authorList>
    </citation>
    <scope>NUCLEOTIDE SEQUENCE [LARGE SCALE GENOMIC DNA]</scope>
    <source>
        <strain evidence="1 2">FB218</strain>
    </source>
</reference>
<accession>A0ABS5JWA2</accession>
<proteinExistence type="predicted"/>